<dbReference type="InterPro" id="IPR036701">
    <property type="entry name" value="RraB-like_sf"/>
</dbReference>
<gene>
    <name evidence="2" type="ORF">GJ699_01745</name>
</gene>
<reference evidence="2 3" key="1">
    <citation type="submission" date="2019-11" db="EMBL/GenBank/DDBJ databases">
        <title>Novel species isolated from a subtropical stream in China.</title>
        <authorList>
            <person name="Lu H."/>
        </authorList>
    </citation>
    <scope>NUCLEOTIDE SEQUENCE [LARGE SCALE GENOMIC DNA]</scope>
    <source>
        <strain evidence="2 3">FT80W</strain>
    </source>
</reference>
<keyword evidence="3" id="KW-1185">Reference proteome</keyword>
<sequence>MFSNMRKNAPWKVDGPLLWGYFFDGQDRKKLEQLAAELNGKGYGTVGINAQQDKLVLHVEKVETHTPASLDDRDQEFYAVAERYGVFYDGMDVGPAVAPAK</sequence>
<proteinExistence type="predicted"/>
<comment type="caution">
    <text evidence="2">The sequence shown here is derived from an EMBL/GenBank/DDBJ whole genome shotgun (WGS) entry which is preliminary data.</text>
</comment>
<organism evidence="2 3">
    <name type="scientific">Duganella guangzhouensis</name>
    <dbReference type="NCBI Taxonomy" id="2666084"/>
    <lineage>
        <taxon>Bacteria</taxon>
        <taxon>Pseudomonadati</taxon>
        <taxon>Pseudomonadota</taxon>
        <taxon>Betaproteobacteria</taxon>
        <taxon>Burkholderiales</taxon>
        <taxon>Oxalobacteraceae</taxon>
        <taxon>Telluria group</taxon>
        <taxon>Duganella</taxon>
    </lineage>
</organism>
<dbReference type="Pfam" id="PF06877">
    <property type="entry name" value="RraB"/>
    <property type="match status" value="1"/>
</dbReference>
<dbReference type="InterPro" id="IPR009671">
    <property type="entry name" value="RraB_dom"/>
</dbReference>
<feature type="domain" description="Regulator of ribonuclease activity B" evidence="1">
    <location>
        <begin position="12"/>
        <end position="93"/>
    </location>
</feature>
<protein>
    <submittedName>
        <fullName evidence="2">Ribonuclease E inhibitor RraB</fullName>
    </submittedName>
</protein>
<dbReference type="EMBL" id="WKJK01000001">
    <property type="protein sequence ID" value="MRW88703.1"/>
    <property type="molecule type" value="Genomic_DNA"/>
</dbReference>
<evidence type="ECO:0000259" key="1">
    <source>
        <dbReference type="Pfam" id="PF06877"/>
    </source>
</evidence>
<dbReference type="Proteomes" id="UP000433309">
    <property type="component" value="Unassembled WGS sequence"/>
</dbReference>
<dbReference type="SUPFAM" id="SSF89946">
    <property type="entry name" value="Hypothetical protein VC0424"/>
    <property type="match status" value="1"/>
</dbReference>
<evidence type="ECO:0000313" key="3">
    <source>
        <dbReference type="Proteomes" id="UP000433309"/>
    </source>
</evidence>
<evidence type="ECO:0000313" key="2">
    <source>
        <dbReference type="EMBL" id="MRW88703.1"/>
    </source>
</evidence>
<dbReference type="Gene3D" id="3.30.70.970">
    <property type="entry name" value="RraB-like"/>
    <property type="match status" value="1"/>
</dbReference>
<accession>A0A6I2KSM9</accession>
<name>A0A6I2KSM9_9BURK</name>
<dbReference type="AlphaFoldDB" id="A0A6I2KSM9"/>